<name>S4PLR6_9NEOP</name>
<feature type="non-terminal residue" evidence="1">
    <location>
        <position position="134"/>
    </location>
</feature>
<dbReference type="EMBL" id="GAIX01000446">
    <property type="protein sequence ID" value="JAA92114.1"/>
    <property type="molecule type" value="Transcribed_RNA"/>
</dbReference>
<reference evidence="1" key="1">
    <citation type="journal article" date="2013" name="BMC Genomics">
        <title>Unscrambling butterfly oogenesis.</title>
        <authorList>
            <person name="Carter J.M."/>
            <person name="Baker S.C."/>
            <person name="Pink R."/>
            <person name="Carter D.R."/>
            <person name="Collins A."/>
            <person name="Tomlin J."/>
            <person name="Gibbs M."/>
            <person name="Breuker C.J."/>
        </authorList>
    </citation>
    <scope>NUCLEOTIDE SEQUENCE</scope>
    <source>
        <tissue evidence="1">Ovary</tissue>
    </source>
</reference>
<protein>
    <submittedName>
        <fullName evidence="1">Uncharacterized protein</fullName>
    </submittedName>
</protein>
<organism evidence="1">
    <name type="scientific">Pararge aegeria</name>
    <name type="common">speckled wood butterfly</name>
    <dbReference type="NCBI Taxonomy" id="116150"/>
    <lineage>
        <taxon>Eukaryota</taxon>
        <taxon>Metazoa</taxon>
        <taxon>Ecdysozoa</taxon>
        <taxon>Arthropoda</taxon>
        <taxon>Hexapoda</taxon>
        <taxon>Insecta</taxon>
        <taxon>Pterygota</taxon>
        <taxon>Neoptera</taxon>
        <taxon>Endopterygota</taxon>
        <taxon>Lepidoptera</taxon>
        <taxon>Glossata</taxon>
        <taxon>Ditrysia</taxon>
        <taxon>Papilionoidea</taxon>
        <taxon>Nymphalidae</taxon>
        <taxon>Satyrinae</taxon>
        <taxon>Satyrini</taxon>
        <taxon>Parargina</taxon>
        <taxon>Pararge</taxon>
    </lineage>
</organism>
<proteinExistence type="predicted"/>
<reference evidence="1" key="2">
    <citation type="submission" date="2013-05" db="EMBL/GenBank/DDBJ databases">
        <authorList>
            <person name="Carter J.-M."/>
            <person name="Baker S.C."/>
            <person name="Pink R."/>
            <person name="Carter D.R.F."/>
            <person name="Collins A."/>
            <person name="Tomlin J."/>
            <person name="Gibbs M."/>
            <person name="Breuker C.J."/>
        </authorList>
    </citation>
    <scope>NUCLEOTIDE SEQUENCE</scope>
    <source>
        <tissue evidence="1">Ovary</tissue>
    </source>
</reference>
<sequence length="134" mass="13841">MSGVSVFLSNGSTGVRRVSEGISPLLMACNLLRVVGLNLMRFGVDNASSKGGVLNAASPCLASSLSSCNRFGVSCESPPNKPSRAIAMYRDAGDISPSLAIFPLGVCSLLGMDPRRGTFDTFGGNMAFSLSITS</sequence>
<dbReference type="AlphaFoldDB" id="S4PLR6"/>
<accession>S4PLR6</accession>
<evidence type="ECO:0000313" key="1">
    <source>
        <dbReference type="EMBL" id="JAA92114.1"/>
    </source>
</evidence>